<dbReference type="STRING" id="442562.Rumeso_04234"/>
<reference evidence="4 5" key="1">
    <citation type="submission" date="2013-02" db="EMBL/GenBank/DDBJ databases">
        <authorList>
            <person name="Fiebig A."/>
            <person name="Goeker M."/>
            <person name="Klenk H.-P.P."/>
        </authorList>
    </citation>
    <scope>NUCLEOTIDE SEQUENCE [LARGE SCALE GENOMIC DNA]</scope>
    <source>
        <strain evidence="4 5">DSM 19309</strain>
    </source>
</reference>
<keyword evidence="2" id="KW-0472">Membrane</keyword>
<feature type="compositionally biased region" description="Basic and acidic residues" evidence="1">
    <location>
        <begin position="508"/>
        <end position="529"/>
    </location>
</feature>
<keyword evidence="2" id="KW-1133">Transmembrane helix</keyword>
<gene>
    <name evidence="4" type="ORF">Rumeso_04234</name>
</gene>
<feature type="transmembrane region" description="Helical" evidence="2">
    <location>
        <begin position="7"/>
        <end position="28"/>
    </location>
</feature>
<keyword evidence="5" id="KW-1185">Reference proteome</keyword>
<dbReference type="InterPro" id="IPR000014">
    <property type="entry name" value="PAS"/>
</dbReference>
<organism evidence="4 5">
    <name type="scientific">Rubellimicrobium mesophilum DSM 19309</name>
    <dbReference type="NCBI Taxonomy" id="442562"/>
    <lineage>
        <taxon>Bacteria</taxon>
        <taxon>Pseudomonadati</taxon>
        <taxon>Pseudomonadota</taxon>
        <taxon>Alphaproteobacteria</taxon>
        <taxon>Rhodobacterales</taxon>
        <taxon>Roseobacteraceae</taxon>
        <taxon>Rubellimicrobium</taxon>
    </lineage>
</organism>
<dbReference type="SMART" id="SM00091">
    <property type="entry name" value="PAS"/>
    <property type="match status" value="3"/>
</dbReference>
<evidence type="ECO:0000256" key="1">
    <source>
        <dbReference type="SAM" id="MobiDB-lite"/>
    </source>
</evidence>
<dbReference type="AlphaFoldDB" id="A0A017HI55"/>
<evidence type="ECO:0000313" key="4">
    <source>
        <dbReference type="EMBL" id="EYD74177.1"/>
    </source>
</evidence>
<evidence type="ECO:0000313" key="5">
    <source>
        <dbReference type="Proteomes" id="UP000019666"/>
    </source>
</evidence>
<feature type="region of interest" description="Disordered" evidence="1">
    <location>
        <begin position="505"/>
        <end position="529"/>
    </location>
</feature>
<accession>A0A017HI55</accession>
<dbReference type="HOGENOM" id="CLU_039930_0_0_5"/>
<dbReference type="Pfam" id="PF13188">
    <property type="entry name" value="PAS_8"/>
    <property type="match status" value="1"/>
</dbReference>
<comment type="caution">
    <text evidence="4">The sequence shown here is derived from an EMBL/GenBank/DDBJ whole genome shotgun (WGS) entry which is preliminary data.</text>
</comment>
<protein>
    <submittedName>
        <fullName evidence="4">Sensor</fullName>
    </submittedName>
</protein>
<evidence type="ECO:0000256" key="2">
    <source>
        <dbReference type="SAM" id="Phobius"/>
    </source>
</evidence>
<feature type="domain" description="PAS" evidence="3">
    <location>
        <begin position="269"/>
        <end position="336"/>
    </location>
</feature>
<dbReference type="SUPFAM" id="SSF55785">
    <property type="entry name" value="PYP-like sensor domain (PAS domain)"/>
    <property type="match status" value="2"/>
</dbReference>
<sequence length="529" mass="57324">MMHLLDAIGAGIFAFSGALLIVWGLTLWTRRPPVVARRRSDPIVFLFEGQDLVDATPAARRLLRGQPEGGPDLAKVLRLLERGFGPDLGPRLAELPSGGRLSLASPNGAGAVEVAEEGGALRLTLRPDGVGASAIDTLAFDAAREELQLLRGLAEDSPHPIWTLDVRGELTWANRAYLALADIASVRPGDPDGATVARAAWPVQPLWDSPTDLAEGRPLQERLALASPDSEEPLWYDVTSVRRGPGSLHFATDVTSLVQAEVTRLHFVQTLAKTFAHLATGLAVFDRDRRLVLFNPAFLDLTGLPIEFLSGRPLVQAVLDRLRDARILPEPRDYASWRESVAALEAAAAQGEYRETWTLPGGQTWRVTGRPHPDGALAFLFEDISGEVGLARRIRTEVDTMRDVLDALDEAVAVFSPAGGLFLSSATYEGLWGPSSSAMPDKALADEVARWKAGCHPSSAWSRLENLAPDRPTPIEEQVRLLDGRKLAMRAAPLPHGALLVRFQGSVGRDRPEDEALAPHDSARRTEPA</sequence>
<dbReference type="PATRIC" id="fig|442562.3.peg.4169"/>
<dbReference type="Proteomes" id="UP000019666">
    <property type="component" value="Unassembled WGS sequence"/>
</dbReference>
<dbReference type="EMBL" id="AOSK01000120">
    <property type="protein sequence ID" value="EYD74177.1"/>
    <property type="molecule type" value="Genomic_DNA"/>
</dbReference>
<proteinExistence type="predicted"/>
<dbReference type="Pfam" id="PF12860">
    <property type="entry name" value="PAS_7"/>
    <property type="match status" value="1"/>
</dbReference>
<dbReference type="CDD" id="cd00130">
    <property type="entry name" value="PAS"/>
    <property type="match status" value="1"/>
</dbReference>
<keyword evidence="2" id="KW-0812">Transmembrane</keyword>
<name>A0A017HI55_9RHOB</name>
<dbReference type="InterPro" id="IPR035965">
    <property type="entry name" value="PAS-like_dom_sf"/>
</dbReference>
<feature type="domain" description="PAS" evidence="3">
    <location>
        <begin position="399"/>
        <end position="465"/>
    </location>
</feature>
<evidence type="ECO:0000259" key="3">
    <source>
        <dbReference type="SMART" id="SM00091"/>
    </source>
</evidence>
<dbReference type="Gene3D" id="3.30.450.20">
    <property type="entry name" value="PAS domain"/>
    <property type="match status" value="2"/>
</dbReference>
<feature type="domain" description="PAS" evidence="3">
    <location>
        <begin position="148"/>
        <end position="216"/>
    </location>
</feature>